<evidence type="ECO:0000313" key="2">
    <source>
        <dbReference type="EMBL" id="MCB5197837.1"/>
    </source>
</evidence>
<sequence length="69" mass="7882">MMPDKVVTLKNRVVQPVLPQAADVWHAQINQRLAAIERMLRRLEWQIWALCCGAMAVLGLHVAQFLPVH</sequence>
<proteinExistence type="predicted"/>
<feature type="transmembrane region" description="Helical" evidence="1">
    <location>
        <begin position="47"/>
        <end position="66"/>
    </location>
</feature>
<comment type="caution">
    <text evidence="2">The sequence shown here is derived from an EMBL/GenBank/DDBJ whole genome shotgun (WGS) entry which is preliminary data.</text>
</comment>
<keyword evidence="1" id="KW-0812">Transmembrane</keyword>
<dbReference type="Proteomes" id="UP001138961">
    <property type="component" value="Unassembled WGS sequence"/>
</dbReference>
<protein>
    <submittedName>
        <fullName evidence="2">Uncharacterized protein</fullName>
    </submittedName>
</protein>
<accession>A0ABS8BQ37</accession>
<evidence type="ECO:0000313" key="3">
    <source>
        <dbReference type="Proteomes" id="UP001138961"/>
    </source>
</evidence>
<evidence type="ECO:0000256" key="1">
    <source>
        <dbReference type="SAM" id="Phobius"/>
    </source>
</evidence>
<organism evidence="2 3">
    <name type="scientific">Loktanella gaetbuli</name>
    <dbReference type="NCBI Taxonomy" id="2881335"/>
    <lineage>
        <taxon>Bacteria</taxon>
        <taxon>Pseudomonadati</taxon>
        <taxon>Pseudomonadota</taxon>
        <taxon>Alphaproteobacteria</taxon>
        <taxon>Rhodobacterales</taxon>
        <taxon>Roseobacteraceae</taxon>
        <taxon>Loktanella</taxon>
    </lineage>
</organism>
<keyword evidence="3" id="KW-1185">Reference proteome</keyword>
<name>A0ABS8BQ37_9RHOB</name>
<gene>
    <name evidence="2" type="ORF">LGQ03_01145</name>
</gene>
<keyword evidence="1" id="KW-1133">Transmembrane helix</keyword>
<dbReference type="EMBL" id="JAJATZ010000001">
    <property type="protein sequence ID" value="MCB5197837.1"/>
    <property type="molecule type" value="Genomic_DNA"/>
</dbReference>
<reference evidence="2" key="1">
    <citation type="submission" date="2021-10" db="EMBL/GenBank/DDBJ databases">
        <title>Loktanella gaetbuli sp. nov., isolated from a tidal flat.</title>
        <authorList>
            <person name="Park S."/>
            <person name="Yoon J.-H."/>
        </authorList>
    </citation>
    <scope>NUCLEOTIDE SEQUENCE</scope>
    <source>
        <strain evidence="2">TSTF-M6</strain>
    </source>
</reference>
<keyword evidence="1" id="KW-0472">Membrane</keyword>
<dbReference type="RefSeq" id="WP_090159300.1">
    <property type="nucleotide sequence ID" value="NZ_JAJATZ010000001.1"/>
</dbReference>